<protein>
    <recommendedName>
        <fullName evidence="3">STAS/SEC14 domain-containing protein</fullName>
    </recommendedName>
</protein>
<dbReference type="RefSeq" id="WP_163916021.1">
    <property type="nucleotide sequence ID" value="NZ_JAAGWD010000007.1"/>
</dbReference>
<evidence type="ECO:0000313" key="2">
    <source>
        <dbReference type="Proteomes" id="UP000474777"/>
    </source>
</evidence>
<reference evidence="1 2" key="1">
    <citation type="submission" date="2020-02" db="EMBL/GenBank/DDBJ databases">
        <authorList>
            <person name="Kim M.K."/>
        </authorList>
    </citation>
    <scope>NUCLEOTIDE SEQUENCE [LARGE SCALE GENOMIC DNA]</scope>
    <source>
        <strain evidence="1 2">BT327</strain>
    </source>
</reference>
<evidence type="ECO:0000313" key="1">
    <source>
        <dbReference type="EMBL" id="NEM99126.1"/>
    </source>
</evidence>
<comment type="caution">
    <text evidence="1">The sequence shown here is derived from an EMBL/GenBank/DDBJ whole genome shotgun (WGS) entry which is preliminary data.</text>
</comment>
<gene>
    <name evidence="1" type="ORF">GXP69_15605</name>
</gene>
<organism evidence="1 2">
    <name type="scientific">Pontibacter burrus</name>
    <dbReference type="NCBI Taxonomy" id="2704466"/>
    <lineage>
        <taxon>Bacteria</taxon>
        <taxon>Pseudomonadati</taxon>
        <taxon>Bacteroidota</taxon>
        <taxon>Cytophagia</taxon>
        <taxon>Cytophagales</taxon>
        <taxon>Hymenobacteraceae</taxon>
        <taxon>Pontibacter</taxon>
    </lineage>
</organism>
<dbReference type="AlphaFoldDB" id="A0A6B3LXR4"/>
<evidence type="ECO:0008006" key="3">
    <source>
        <dbReference type="Google" id="ProtNLM"/>
    </source>
</evidence>
<accession>A0A6B3LXR4</accession>
<dbReference type="Proteomes" id="UP000474777">
    <property type="component" value="Unassembled WGS sequence"/>
</dbReference>
<name>A0A6B3LXR4_9BACT</name>
<proteinExistence type="predicted"/>
<sequence length="138" mass="15709">MILFQNSLVTLTYKPATDVLEVQYPDLHGYLLPEIRHTINILVDMIRNYDVKRVLLDSTKTEISVSAEESREVTQWLAVGFMTTRLQKVARLQSKSEAVEKTAASNIAHVRQVNQLPFAVENFLDYNDAITWLTGTTP</sequence>
<dbReference type="EMBL" id="JAAGWD010000007">
    <property type="protein sequence ID" value="NEM99126.1"/>
    <property type="molecule type" value="Genomic_DNA"/>
</dbReference>
<keyword evidence="2" id="KW-1185">Reference proteome</keyword>